<dbReference type="EMBL" id="SMFL01000001">
    <property type="protein sequence ID" value="TDE18691.1"/>
    <property type="molecule type" value="Genomic_DNA"/>
</dbReference>
<evidence type="ECO:0000313" key="2">
    <source>
        <dbReference type="Proteomes" id="UP000294850"/>
    </source>
</evidence>
<organism evidence="1 2">
    <name type="scientific">Dyadobacter psychrotolerans</name>
    <dbReference type="NCBI Taxonomy" id="2541721"/>
    <lineage>
        <taxon>Bacteria</taxon>
        <taxon>Pseudomonadati</taxon>
        <taxon>Bacteroidota</taxon>
        <taxon>Cytophagia</taxon>
        <taxon>Cytophagales</taxon>
        <taxon>Spirosomataceae</taxon>
        <taxon>Dyadobacter</taxon>
    </lineage>
</organism>
<accession>A0A4R5E1P2</accession>
<comment type="caution">
    <text evidence="1">The sequence shown here is derived from an EMBL/GenBank/DDBJ whole genome shotgun (WGS) entry which is preliminary data.</text>
</comment>
<name>A0A4R5E1P2_9BACT</name>
<dbReference type="OrthoDB" id="676347at2"/>
<keyword evidence="2" id="KW-1185">Reference proteome</keyword>
<proteinExistence type="predicted"/>
<sequence length="106" mass="11799">MVPAAEGYVKIKKDKNENYAVKLNVRHLSPPDRLVESKNVYVVWANTKDNGVRNMGQLKSGHGLFSKALTSSLETVSTFEPVNFFITAEKEASIQYPEGQVVLTTK</sequence>
<protein>
    <submittedName>
        <fullName evidence="1">Uncharacterized protein</fullName>
    </submittedName>
</protein>
<gene>
    <name evidence="1" type="ORF">E0F88_00185</name>
</gene>
<dbReference type="AlphaFoldDB" id="A0A4R5E1P2"/>
<dbReference type="Proteomes" id="UP000294850">
    <property type="component" value="Unassembled WGS sequence"/>
</dbReference>
<evidence type="ECO:0000313" key="1">
    <source>
        <dbReference type="EMBL" id="TDE18691.1"/>
    </source>
</evidence>
<reference evidence="1 2" key="1">
    <citation type="submission" date="2019-03" db="EMBL/GenBank/DDBJ databases">
        <title>Dyadobacter AR-3-6 sp. nov., isolated from arctic soil.</title>
        <authorList>
            <person name="Chaudhary D.K."/>
        </authorList>
    </citation>
    <scope>NUCLEOTIDE SEQUENCE [LARGE SCALE GENOMIC DNA]</scope>
    <source>
        <strain evidence="1 2">AR-3-6</strain>
    </source>
</reference>